<dbReference type="GO" id="GO:0005737">
    <property type="term" value="C:cytoplasm"/>
    <property type="evidence" value="ECO:0007669"/>
    <property type="project" value="UniProtKB-SubCell"/>
</dbReference>
<dbReference type="Gene3D" id="1.20.120.520">
    <property type="entry name" value="nmb1532 protein domain like"/>
    <property type="match status" value="1"/>
</dbReference>
<dbReference type="STRING" id="1601833.SAMN05518684_11656"/>
<dbReference type="PANTHER" id="PTHR36438:SF1">
    <property type="entry name" value="IRON-SULFUR CLUSTER REPAIR PROTEIN YTFE"/>
    <property type="match status" value="1"/>
</dbReference>
<dbReference type="AlphaFoldDB" id="A0A1H9WDW1"/>
<dbReference type="RefSeq" id="WP_093054577.1">
    <property type="nucleotide sequence ID" value="NZ_FOGT01000016.1"/>
</dbReference>
<dbReference type="NCBIfam" id="TIGR03652">
    <property type="entry name" value="FeS_repair_RIC"/>
    <property type="match status" value="1"/>
</dbReference>
<dbReference type="InterPro" id="IPR019903">
    <property type="entry name" value="RIC_family"/>
</dbReference>
<feature type="domain" description="Hemerythrin-like" evidence="5">
    <location>
        <begin position="87"/>
        <end position="232"/>
    </location>
</feature>
<sequence length="241" mass="27808">MNYTVNREAKVKDLVIQIPRSDELFKQYRIDFCCGGNRPLHEAIAEKNLEEQVILEALQILSDDADERKEKSSSDWSSASYMSLLDHIVNNHHGFLTKELPDLSFYVTKIFRVHGGARPELAELHKLYHSLRTELEQHMVKEEQVVFPAIYQYGTTRSAADWEAAVKQVSELESEHEAAGDLLKKIRSITNDFTPPPGACTTYKMTFTRLEALEEDMFQHIHLENNILFPRLMEEKTAQNN</sequence>
<dbReference type="Pfam" id="PF04405">
    <property type="entry name" value="ScdA_N"/>
    <property type="match status" value="1"/>
</dbReference>
<dbReference type="EMBL" id="FOGT01000016">
    <property type="protein sequence ID" value="SES32035.1"/>
    <property type="molecule type" value="Genomic_DNA"/>
</dbReference>
<keyword evidence="7" id="KW-1185">Reference proteome</keyword>
<evidence type="ECO:0000256" key="4">
    <source>
        <dbReference type="ARBA" id="ARBA00023004"/>
    </source>
</evidence>
<comment type="subcellular location">
    <subcellularLocation>
        <location evidence="1">Cytoplasm</location>
    </subcellularLocation>
</comment>
<evidence type="ECO:0000313" key="6">
    <source>
        <dbReference type="EMBL" id="SES32035.1"/>
    </source>
</evidence>
<name>A0A1H9WDW1_9BACI</name>
<evidence type="ECO:0000256" key="3">
    <source>
        <dbReference type="ARBA" id="ARBA00022723"/>
    </source>
</evidence>
<evidence type="ECO:0000256" key="2">
    <source>
        <dbReference type="ARBA" id="ARBA00022490"/>
    </source>
</evidence>
<dbReference type="GO" id="GO:0046872">
    <property type="term" value="F:metal ion binding"/>
    <property type="evidence" value="ECO:0007669"/>
    <property type="project" value="UniProtKB-KW"/>
</dbReference>
<evidence type="ECO:0000256" key="1">
    <source>
        <dbReference type="ARBA" id="ARBA00004496"/>
    </source>
</evidence>
<dbReference type="Proteomes" id="UP000198571">
    <property type="component" value="Unassembled WGS sequence"/>
</dbReference>
<keyword evidence="4" id="KW-0408">Iron</keyword>
<protein>
    <submittedName>
        <fullName evidence="6">Regulator of cell morphogenesis and NO signaling</fullName>
    </submittedName>
</protein>
<dbReference type="InterPro" id="IPR012312">
    <property type="entry name" value="Hemerythrin-like"/>
</dbReference>
<gene>
    <name evidence="6" type="ORF">SAMN05518684_11656</name>
</gene>
<dbReference type="Pfam" id="PF01814">
    <property type="entry name" value="Hemerythrin"/>
    <property type="match status" value="1"/>
</dbReference>
<proteinExistence type="predicted"/>
<keyword evidence="3" id="KW-0479">Metal-binding</keyword>
<accession>A0A1H9WDW1</accession>
<dbReference type="PANTHER" id="PTHR36438">
    <property type="entry name" value="IRON-SULFUR CLUSTER REPAIR PROTEIN YTFE"/>
    <property type="match status" value="1"/>
</dbReference>
<keyword evidence="2" id="KW-0963">Cytoplasm</keyword>
<evidence type="ECO:0000259" key="5">
    <source>
        <dbReference type="Pfam" id="PF01814"/>
    </source>
</evidence>
<reference evidence="7" key="1">
    <citation type="submission" date="2016-10" db="EMBL/GenBank/DDBJ databases">
        <authorList>
            <person name="Varghese N."/>
            <person name="Submissions S."/>
        </authorList>
    </citation>
    <scope>NUCLEOTIDE SEQUENCE [LARGE SCALE GENOMIC DNA]</scope>
    <source>
        <strain evidence="7">S9</strain>
    </source>
</reference>
<evidence type="ECO:0000313" key="7">
    <source>
        <dbReference type="Proteomes" id="UP000198571"/>
    </source>
</evidence>
<organism evidence="6 7">
    <name type="scientific">Salipaludibacillus aurantiacus</name>
    <dbReference type="NCBI Taxonomy" id="1601833"/>
    <lineage>
        <taxon>Bacteria</taxon>
        <taxon>Bacillati</taxon>
        <taxon>Bacillota</taxon>
        <taxon>Bacilli</taxon>
        <taxon>Bacillales</taxon>
        <taxon>Bacillaceae</taxon>
    </lineage>
</organism>
<dbReference type="OrthoDB" id="9797132at2"/>